<dbReference type="Pfam" id="PF07429">
    <property type="entry name" value="Glyco_transf_56"/>
    <property type="match status" value="1"/>
</dbReference>
<keyword evidence="7" id="KW-1185">Reference proteome</keyword>
<keyword evidence="1" id="KW-1003">Cell membrane</keyword>
<dbReference type="InterPro" id="IPR009993">
    <property type="entry name" value="WecF"/>
</dbReference>
<organism evidence="6 7">
    <name type="scientific">Fluctibacter corallii</name>
    <dbReference type="NCBI Taxonomy" id="2984329"/>
    <lineage>
        <taxon>Bacteria</taxon>
        <taxon>Pseudomonadati</taxon>
        <taxon>Pseudomonadota</taxon>
        <taxon>Gammaproteobacteria</taxon>
        <taxon>Alteromonadales</taxon>
        <taxon>Alteromonadaceae</taxon>
        <taxon>Fluctibacter</taxon>
    </lineage>
</organism>
<dbReference type="EMBL" id="JAOWKX010000001">
    <property type="protein sequence ID" value="MCV2883279.1"/>
    <property type="molecule type" value="Genomic_DNA"/>
</dbReference>
<keyword evidence="5" id="KW-0472">Membrane</keyword>
<name>A0ABT3A3R4_9ALTE</name>
<evidence type="ECO:0000313" key="7">
    <source>
        <dbReference type="Proteomes" id="UP001652504"/>
    </source>
</evidence>
<protein>
    <submittedName>
        <fullName evidence="6">TDP-N-acetylfucosamine:lipid II N-acetylfucosaminyltransferase</fullName>
        <ecNumber evidence="6">2.4.1.325</ecNumber>
    </submittedName>
</protein>
<keyword evidence="4 6" id="KW-0808">Transferase</keyword>
<keyword evidence="2" id="KW-0997">Cell inner membrane</keyword>
<evidence type="ECO:0000256" key="1">
    <source>
        <dbReference type="ARBA" id="ARBA00022475"/>
    </source>
</evidence>
<dbReference type="Proteomes" id="UP001652504">
    <property type="component" value="Unassembled WGS sequence"/>
</dbReference>
<accession>A0ABT3A3R4</accession>
<evidence type="ECO:0000256" key="4">
    <source>
        <dbReference type="ARBA" id="ARBA00022679"/>
    </source>
</evidence>
<comment type="caution">
    <text evidence="6">The sequence shown here is derived from an EMBL/GenBank/DDBJ whole genome shotgun (WGS) entry which is preliminary data.</text>
</comment>
<reference evidence="6 7" key="1">
    <citation type="submission" date="2022-10" db="EMBL/GenBank/DDBJ databases">
        <title>Aestuariibacter sp. AA17 isolated from Montipora capitata coral fragment.</title>
        <authorList>
            <person name="Emsley S.A."/>
            <person name="Pfannmuller K.M."/>
            <person name="Loughran R.M."/>
            <person name="Shlafstein M."/>
            <person name="Papke E."/>
            <person name="Saw J.H."/>
            <person name="Ushijima B."/>
            <person name="Videau P."/>
        </authorList>
    </citation>
    <scope>NUCLEOTIDE SEQUENCE [LARGE SCALE GENOMIC DNA]</scope>
    <source>
        <strain evidence="6 7">AA17</strain>
    </source>
</reference>
<dbReference type="RefSeq" id="WP_263710478.1">
    <property type="nucleotide sequence ID" value="NZ_JAOWKX010000001.1"/>
</dbReference>
<evidence type="ECO:0000256" key="5">
    <source>
        <dbReference type="ARBA" id="ARBA00023136"/>
    </source>
</evidence>
<sequence length="350" mass="40320">MKIVVHVFGQTAHHNVPMQAFLSSATKNVNAQQQYWAWYHAEQGKHAAFTYYDSGKHLFKKMKAMPTDTVFIFHGMFERQVWPYLLFSNLIHRCAWQIWGADMYQHQEQRLPLKRKLMNVIHILLTKKMRKVSALNKGDAQIAKQTFGIDHLQVLPYPLIGVEGTDNGAVQQSETKRILVGNSAAESNHHIDAFSWLSQFKEQNIEIVVPLNYGGPEAYVKTVVEHGTQVFGDKFTPITSMLSKSEYDDLLTKIDICVFAHKRQQGLYAVYSMFLNGGKVFVRSDTSTFSSMRDMEFEISDSLDIAHMQFEMFSKYSERTVSQNRRLMQNTYSEEALLPKWKAFIEALIA</sequence>
<proteinExistence type="predicted"/>
<gene>
    <name evidence="6" type="ORF">OE749_01040</name>
</gene>
<dbReference type="GO" id="GO:0102031">
    <property type="term" value="F:4-acetamido-4,6-dideoxy-D-galactose transferase activity"/>
    <property type="evidence" value="ECO:0007669"/>
    <property type="project" value="UniProtKB-EC"/>
</dbReference>
<dbReference type="EC" id="2.4.1.325" evidence="6"/>
<evidence type="ECO:0000256" key="3">
    <source>
        <dbReference type="ARBA" id="ARBA00022676"/>
    </source>
</evidence>
<evidence type="ECO:0000256" key="2">
    <source>
        <dbReference type="ARBA" id="ARBA00022519"/>
    </source>
</evidence>
<evidence type="ECO:0000313" key="6">
    <source>
        <dbReference type="EMBL" id="MCV2883279.1"/>
    </source>
</evidence>
<keyword evidence="3 6" id="KW-0328">Glycosyltransferase</keyword>